<comment type="caution">
    <text evidence="1">The sequence shown here is derived from an EMBL/GenBank/DDBJ whole genome shotgun (WGS) entry which is preliminary data.</text>
</comment>
<reference evidence="1 2" key="1">
    <citation type="journal article" date="2012" name="J. Bacteriol.">
        <title>Genome sequence of the highly efficient arsenite-oxidizing bacterium Achromobacter arsenitoxydans SY8.</title>
        <authorList>
            <person name="Li X."/>
            <person name="Hu Y."/>
            <person name="Gong J."/>
            <person name="Lin Y."/>
            <person name="Johnstone L."/>
            <person name="Rensing C."/>
            <person name="Wang G."/>
        </authorList>
    </citation>
    <scope>NUCLEOTIDE SEQUENCE [LARGE SCALE GENOMIC DNA]</scope>
    <source>
        <strain evidence="1 2">SY8</strain>
    </source>
</reference>
<evidence type="ECO:0000313" key="2">
    <source>
        <dbReference type="Proteomes" id="UP000003113"/>
    </source>
</evidence>
<gene>
    <name evidence="1" type="ORF">KYC_14547</name>
</gene>
<keyword evidence="2" id="KW-1185">Reference proteome</keyword>
<name>H0F811_9BURK</name>
<protein>
    <submittedName>
        <fullName evidence="1">Uncharacterized protein</fullName>
    </submittedName>
</protein>
<sequence length="151" mass="16217">MTNDCAAAAARIDAAQPAASVQLRDLVQRHAGQLEQLLGEQMQQTNPLYAQAFRSCADAYRGQGRGAVASWLYGVTLKLLRDAFAQGQAERFVLRLHQAFPSEFSRPLLILALGGGSYAACSIYLCKPAAAAASDISLPASSDNWVRQYLG</sequence>
<dbReference type="AlphaFoldDB" id="H0F811"/>
<accession>H0F811</accession>
<organism evidence="1 2">
    <name type="scientific">Achromobacter arsenitoxydans SY8</name>
    <dbReference type="NCBI Taxonomy" id="477184"/>
    <lineage>
        <taxon>Bacteria</taxon>
        <taxon>Pseudomonadati</taxon>
        <taxon>Pseudomonadota</taxon>
        <taxon>Betaproteobacteria</taxon>
        <taxon>Burkholderiales</taxon>
        <taxon>Alcaligenaceae</taxon>
        <taxon>Achromobacter</taxon>
    </lineage>
</organism>
<dbReference type="EMBL" id="AGUF01000052">
    <property type="protein sequence ID" value="EHK65444.1"/>
    <property type="molecule type" value="Genomic_DNA"/>
</dbReference>
<dbReference type="PATRIC" id="fig|477184.5.peg.2884"/>
<proteinExistence type="predicted"/>
<dbReference type="Proteomes" id="UP000003113">
    <property type="component" value="Unassembled WGS sequence"/>
</dbReference>
<evidence type="ECO:0000313" key="1">
    <source>
        <dbReference type="EMBL" id="EHK65444.1"/>
    </source>
</evidence>